<dbReference type="EMBL" id="FOAJ01000004">
    <property type="protein sequence ID" value="SEK91689.1"/>
    <property type="molecule type" value="Genomic_DNA"/>
</dbReference>
<dbReference type="Proteomes" id="UP000199120">
    <property type="component" value="Unassembled WGS sequence"/>
</dbReference>
<gene>
    <name evidence="1" type="ORF">SAMN05192542_104107</name>
</gene>
<accession>A0A1H7KY26</accession>
<evidence type="ECO:0000313" key="1">
    <source>
        <dbReference type="EMBL" id="SEK91689.1"/>
    </source>
</evidence>
<name>A0A1H7KY26_9BURK</name>
<protein>
    <submittedName>
        <fullName evidence="1">Uncharacterized protein</fullName>
    </submittedName>
</protein>
<evidence type="ECO:0000313" key="2">
    <source>
        <dbReference type="Proteomes" id="UP000199120"/>
    </source>
</evidence>
<keyword evidence="2" id="KW-1185">Reference proteome</keyword>
<reference evidence="2" key="1">
    <citation type="submission" date="2016-10" db="EMBL/GenBank/DDBJ databases">
        <authorList>
            <person name="Varghese N."/>
            <person name="Submissions S."/>
        </authorList>
    </citation>
    <scope>NUCLEOTIDE SEQUENCE [LARGE SCALE GENOMIC DNA]</scope>
    <source>
        <strain evidence="2">LMG 26416</strain>
    </source>
</reference>
<dbReference type="RefSeq" id="WP_090548136.1">
    <property type="nucleotide sequence ID" value="NZ_FNSR01000002.1"/>
</dbReference>
<sequence length="94" mass="10658">MKKVFDTPGCNFEAASEAEDWCRERNIAVGSIQRGSPRGLLCGHYSIAKWRNLNDAERRELDGTMTGDMRRGPVVVELRGEESDYPIVEPEEEE</sequence>
<proteinExistence type="predicted"/>
<organism evidence="1 2">
    <name type="scientific">Paraburkholderia caballeronis</name>
    <dbReference type="NCBI Taxonomy" id="416943"/>
    <lineage>
        <taxon>Bacteria</taxon>
        <taxon>Pseudomonadati</taxon>
        <taxon>Pseudomonadota</taxon>
        <taxon>Betaproteobacteria</taxon>
        <taxon>Burkholderiales</taxon>
        <taxon>Burkholderiaceae</taxon>
        <taxon>Paraburkholderia</taxon>
    </lineage>
</organism>
<dbReference type="STRING" id="416943.SAMN05445871_4072"/>
<dbReference type="OrthoDB" id="8455633at2"/>
<dbReference type="AlphaFoldDB" id="A0A1H7KY26"/>